<sequence>MLNQNYSESVSINVNQLEWEASPMAGVWRKKLERESAESGRATSIVKYEPGSVFSEHVHTGGEEIYVIDGVFSDETGNYPAGSYFRNPPGTAHSPYSDSGCTLFVKLCYFREGDNRQLVLQREQLGWQQGKNNDEQVFPLHQFHREVTTLVTLAPNTQWDFTHTASGREILVLEGELRLADQPYPALSWLRFASHDARFLHAGPAGATLLFKTGHLLHLEENYAN</sequence>
<dbReference type="EMBL" id="JAOTJC010000007">
    <property type="protein sequence ID" value="MCU7554585.1"/>
    <property type="molecule type" value="Genomic_DNA"/>
</dbReference>
<keyword evidence="3" id="KW-1185">Reference proteome</keyword>
<feature type="domain" description="ChrR-like cupin" evidence="1">
    <location>
        <begin position="9"/>
        <end position="108"/>
    </location>
</feature>
<dbReference type="Proteomes" id="UP001209257">
    <property type="component" value="Unassembled WGS sequence"/>
</dbReference>
<dbReference type="Pfam" id="PF12973">
    <property type="entry name" value="Cupin_7"/>
    <property type="match status" value="1"/>
</dbReference>
<name>A0ABT2VMP3_9ALTE</name>
<dbReference type="InterPro" id="IPR014710">
    <property type="entry name" value="RmlC-like_jellyroll"/>
</dbReference>
<dbReference type="Gene3D" id="2.60.120.10">
    <property type="entry name" value="Jelly Rolls"/>
    <property type="match status" value="1"/>
</dbReference>
<dbReference type="InterPro" id="IPR011051">
    <property type="entry name" value="RmlC_Cupin_sf"/>
</dbReference>
<evidence type="ECO:0000313" key="2">
    <source>
        <dbReference type="EMBL" id="MCU7554585.1"/>
    </source>
</evidence>
<comment type="caution">
    <text evidence="2">The sequence shown here is derived from an EMBL/GenBank/DDBJ whole genome shotgun (WGS) entry which is preliminary data.</text>
</comment>
<dbReference type="CDD" id="cd20303">
    <property type="entry name" value="cupin_ChrR_1"/>
    <property type="match status" value="1"/>
</dbReference>
<protein>
    <submittedName>
        <fullName evidence="2">Cupin domain-containing protein</fullName>
    </submittedName>
</protein>
<dbReference type="SUPFAM" id="SSF51182">
    <property type="entry name" value="RmlC-like cupins"/>
    <property type="match status" value="2"/>
</dbReference>
<gene>
    <name evidence="2" type="ORF">OCL06_08235</name>
</gene>
<organism evidence="2 3">
    <name type="scientific">Alteromonas salexigens</name>
    <dbReference type="NCBI Taxonomy" id="2982530"/>
    <lineage>
        <taxon>Bacteria</taxon>
        <taxon>Pseudomonadati</taxon>
        <taxon>Pseudomonadota</taxon>
        <taxon>Gammaproteobacteria</taxon>
        <taxon>Alteromonadales</taxon>
        <taxon>Alteromonadaceae</taxon>
        <taxon>Alteromonas/Salinimonas group</taxon>
        <taxon>Alteromonas</taxon>
    </lineage>
</organism>
<dbReference type="RefSeq" id="WP_262993350.1">
    <property type="nucleotide sequence ID" value="NZ_JAOTJC010000007.1"/>
</dbReference>
<dbReference type="InterPro" id="IPR025979">
    <property type="entry name" value="ChrR-like_cupin_dom"/>
</dbReference>
<proteinExistence type="predicted"/>
<reference evidence="3" key="1">
    <citation type="submission" date="2023-07" db="EMBL/GenBank/DDBJ databases">
        <title>Study on multiphase classification of strain Alteromonas salexigens isolated from the Yellow Sea.</title>
        <authorList>
            <person name="Sun L."/>
        </authorList>
    </citation>
    <scope>NUCLEOTIDE SEQUENCE [LARGE SCALE GENOMIC DNA]</scope>
    <source>
        <strain evidence="3">ASW11-19</strain>
    </source>
</reference>
<evidence type="ECO:0000313" key="3">
    <source>
        <dbReference type="Proteomes" id="UP001209257"/>
    </source>
</evidence>
<evidence type="ECO:0000259" key="1">
    <source>
        <dbReference type="Pfam" id="PF12973"/>
    </source>
</evidence>
<accession>A0ABT2VMP3</accession>